<dbReference type="GO" id="GO:0004575">
    <property type="term" value="F:sucrose alpha-glucosidase activity"/>
    <property type="evidence" value="ECO:0007669"/>
    <property type="project" value="TreeGrafter"/>
</dbReference>
<dbReference type="SUPFAM" id="SSF49899">
    <property type="entry name" value="Concanavalin A-like lectins/glucanases"/>
    <property type="match status" value="1"/>
</dbReference>
<comment type="caution">
    <text evidence="7">The sequence shown here is derived from an EMBL/GenBank/DDBJ whole genome shotgun (WGS) entry which is preliminary data.</text>
</comment>
<dbReference type="AlphaFoldDB" id="A0A0D6Q9W4"/>
<dbReference type="GO" id="GO:0005737">
    <property type="term" value="C:cytoplasm"/>
    <property type="evidence" value="ECO:0007669"/>
    <property type="project" value="TreeGrafter"/>
</dbReference>
<comment type="similarity">
    <text evidence="1 4">Belongs to the glycosyl hydrolase 32 family.</text>
</comment>
<gene>
    <name evidence="7" type="ORF">Gxy13693_031_059</name>
</gene>
<dbReference type="SUPFAM" id="SSF75005">
    <property type="entry name" value="Arabinanase/levansucrase/invertase"/>
    <property type="match status" value="1"/>
</dbReference>
<accession>A0A0D6Q9W4</accession>
<evidence type="ECO:0000256" key="2">
    <source>
        <dbReference type="ARBA" id="ARBA00022801"/>
    </source>
</evidence>
<evidence type="ECO:0000256" key="1">
    <source>
        <dbReference type="ARBA" id="ARBA00009902"/>
    </source>
</evidence>
<organism evidence="7 8">
    <name type="scientific">Komagataeibacter xylinus NBRC 13693</name>
    <dbReference type="NCBI Taxonomy" id="1234668"/>
    <lineage>
        <taxon>Bacteria</taxon>
        <taxon>Pseudomonadati</taxon>
        <taxon>Pseudomonadota</taxon>
        <taxon>Alphaproteobacteria</taxon>
        <taxon>Acetobacterales</taxon>
        <taxon>Acetobacteraceae</taxon>
        <taxon>Komagataeibacter</taxon>
    </lineage>
</organism>
<dbReference type="CDD" id="cd18622">
    <property type="entry name" value="GH32_Inu-like"/>
    <property type="match status" value="1"/>
</dbReference>
<dbReference type="EMBL" id="BANJ01000031">
    <property type="protein sequence ID" value="GAN99740.1"/>
    <property type="molecule type" value="Genomic_DNA"/>
</dbReference>
<dbReference type="Gene3D" id="2.60.120.560">
    <property type="entry name" value="Exo-inulinase, domain 1"/>
    <property type="match status" value="1"/>
</dbReference>
<dbReference type="InterPro" id="IPR001362">
    <property type="entry name" value="Glyco_hydro_32"/>
</dbReference>
<dbReference type="InterPro" id="IPR018053">
    <property type="entry name" value="Glyco_hydro_32_AS"/>
</dbReference>
<dbReference type="Proteomes" id="UP000032683">
    <property type="component" value="Unassembled WGS sequence"/>
</dbReference>
<evidence type="ECO:0000256" key="3">
    <source>
        <dbReference type="ARBA" id="ARBA00023295"/>
    </source>
</evidence>
<sequence>MLVLSTNLPALATAQAADMQQTAPLQVATPQWRPLLHYTPQRNWMNDPNGPFFYKGVYHLFYQYNPVASEWGNMSWGYATSTDLLHWHEHDVALPSNETKDIFSGTVVADTHNTSGLGTTNNPPLVALYTSVFKKNASREPGVQAQSLAYSLDNGQTWKPYQKDPVLTLSPDSLHFRDPGVFWYAPGGYWVMATVVANAPVVKLYKSANLTDWTFLSDFGPAGFIRPGMLWEMPSLFPLPLDGNPAQQKWVLMLGINPWSIAGGSGSIYFVGSFDGTAFHPDRLPPDGSDPAAYDWLDHGADHYAAIPFAGLPENTPVTIGWMNNWDYASQVPTSPWKGQMTLPMTMALRTIDGTPQLCLTPESHYTALVAARPTLSFDGLQVFSGRHLLPDRVHGQVLDIDMSMHMQNADRAGIVVRATPDGHTGTNIAYDMKKHVLTVDRSRSGLADFSPKFSHEHIVNMPSQTGDISLHVIVDRNSIEILSRHGSVVITDLIFPPARADRVIAFSENGMTEFRHMKITPLDSK</sequence>
<evidence type="ECO:0000313" key="7">
    <source>
        <dbReference type="EMBL" id="GAN99740.1"/>
    </source>
</evidence>
<evidence type="ECO:0000259" key="6">
    <source>
        <dbReference type="Pfam" id="PF08244"/>
    </source>
</evidence>
<keyword evidence="3 4" id="KW-0326">Glycosidase</keyword>
<dbReference type="InterPro" id="IPR023296">
    <property type="entry name" value="Glyco_hydro_beta-prop_sf"/>
</dbReference>
<dbReference type="PROSITE" id="PS00609">
    <property type="entry name" value="GLYCOSYL_HYDROL_F32"/>
    <property type="match status" value="1"/>
</dbReference>
<evidence type="ECO:0000313" key="8">
    <source>
        <dbReference type="Proteomes" id="UP000032683"/>
    </source>
</evidence>
<keyword evidence="2 4" id="KW-0378">Hydrolase</keyword>
<dbReference type="InterPro" id="IPR013189">
    <property type="entry name" value="Glyco_hydro_32_C"/>
</dbReference>
<evidence type="ECO:0000259" key="5">
    <source>
        <dbReference type="Pfam" id="PF00251"/>
    </source>
</evidence>
<dbReference type="GO" id="GO:0005987">
    <property type="term" value="P:sucrose catabolic process"/>
    <property type="evidence" value="ECO:0007669"/>
    <property type="project" value="TreeGrafter"/>
</dbReference>
<dbReference type="PANTHER" id="PTHR42800">
    <property type="entry name" value="EXOINULINASE INUD (AFU_ORTHOLOGUE AFUA_5G00480)"/>
    <property type="match status" value="1"/>
</dbReference>
<dbReference type="InterPro" id="IPR013148">
    <property type="entry name" value="Glyco_hydro_32_N"/>
</dbReference>
<name>A0A0D6Q9W4_KOMXY</name>
<dbReference type="Pfam" id="PF08244">
    <property type="entry name" value="Glyco_hydro_32C"/>
    <property type="match status" value="1"/>
</dbReference>
<protein>
    <submittedName>
        <fullName evidence="7">Levanase</fullName>
    </submittedName>
</protein>
<dbReference type="Gene3D" id="2.115.10.20">
    <property type="entry name" value="Glycosyl hydrolase domain, family 43"/>
    <property type="match status" value="1"/>
</dbReference>
<dbReference type="InterPro" id="IPR013320">
    <property type="entry name" value="ConA-like_dom_sf"/>
</dbReference>
<reference evidence="7 8" key="1">
    <citation type="submission" date="2012-11" db="EMBL/GenBank/DDBJ databases">
        <title>Whole genome sequence of Gluconacetobacter xylinus NBRC 13693.</title>
        <authorList>
            <person name="Azuma Y."/>
            <person name="Higashiura N."/>
            <person name="Hirakawa H."/>
            <person name="Matsushita K."/>
        </authorList>
    </citation>
    <scope>NUCLEOTIDE SEQUENCE [LARGE SCALE GENOMIC DNA]</scope>
    <source>
        <strain evidence="7 8">NBRC 13693</strain>
    </source>
</reference>
<feature type="domain" description="Glycosyl hydrolase family 32 C-terminal" evidence="6">
    <location>
        <begin position="394"/>
        <end position="521"/>
    </location>
</feature>
<evidence type="ECO:0000256" key="4">
    <source>
        <dbReference type="RuleBase" id="RU362110"/>
    </source>
</evidence>
<dbReference type="SMART" id="SM00640">
    <property type="entry name" value="Glyco_32"/>
    <property type="match status" value="1"/>
</dbReference>
<feature type="domain" description="Glycosyl hydrolase family 32 N-terminal" evidence="5">
    <location>
        <begin position="37"/>
        <end position="359"/>
    </location>
</feature>
<dbReference type="Pfam" id="PF00251">
    <property type="entry name" value="Glyco_hydro_32N"/>
    <property type="match status" value="1"/>
</dbReference>
<proteinExistence type="inferred from homology"/>
<dbReference type="PANTHER" id="PTHR42800:SF1">
    <property type="entry name" value="EXOINULINASE INUD (AFU_ORTHOLOGUE AFUA_5G00480)"/>
    <property type="match status" value="1"/>
</dbReference>